<dbReference type="InterPro" id="IPR045180">
    <property type="entry name" value="La_dom_prot"/>
</dbReference>
<feature type="compositionally biased region" description="Basic and acidic residues" evidence="3">
    <location>
        <begin position="218"/>
        <end position="229"/>
    </location>
</feature>
<dbReference type="Proteomes" id="UP001206925">
    <property type="component" value="Unassembled WGS sequence"/>
</dbReference>
<evidence type="ECO:0000259" key="4">
    <source>
        <dbReference type="PROSITE" id="PS50961"/>
    </source>
</evidence>
<gene>
    <name evidence="5" type="ORF">M8C21_002117</name>
</gene>
<feature type="region of interest" description="Disordered" evidence="3">
    <location>
        <begin position="86"/>
        <end position="162"/>
    </location>
</feature>
<dbReference type="FunFam" id="1.10.10.10:FF:000131">
    <property type="entry name" value="la-related protein 1B isoform X2"/>
    <property type="match status" value="1"/>
</dbReference>
<accession>A0AAD5BQ62</accession>
<proteinExistence type="predicted"/>
<feature type="compositionally biased region" description="Low complexity" evidence="3">
    <location>
        <begin position="115"/>
        <end position="127"/>
    </location>
</feature>
<evidence type="ECO:0000256" key="1">
    <source>
        <dbReference type="ARBA" id="ARBA00022884"/>
    </source>
</evidence>
<dbReference type="PROSITE" id="PS50961">
    <property type="entry name" value="HTH_LA"/>
    <property type="match status" value="1"/>
</dbReference>
<feature type="compositionally biased region" description="Polar residues" evidence="3">
    <location>
        <begin position="93"/>
        <end position="114"/>
    </location>
</feature>
<dbReference type="EMBL" id="JAMZMK010011366">
    <property type="protein sequence ID" value="KAI7727475.1"/>
    <property type="molecule type" value="Genomic_DNA"/>
</dbReference>
<organism evidence="5 6">
    <name type="scientific">Ambrosia artemisiifolia</name>
    <name type="common">Common ragweed</name>
    <dbReference type="NCBI Taxonomy" id="4212"/>
    <lineage>
        <taxon>Eukaryota</taxon>
        <taxon>Viridiplantae</taxon>
        <taxon>Streptophyta</taxon>
        <taxon>Embryophyta</taxon>
        <taxon>Tracheophyta</taxon>
        <taxon>Spermatophyta</taxon>
        <taxon>Magnoliopsida</taxon>
        <taxon>eudicotyledons</taxon>
        <taxon>Gunneridae</taxon>
        <taxon>Pentapetalae</taxon>
        <taxon>asterids</taxon>
        <taxon>campanulids</taxon>
        <taxon>Asterales</taxon>
        <taxon>Asteraceae</taxon>
        <taxon>Asteroideae</taxon>
        <taxon>Heliantheae alliance</taxon>
        <taxon>Heliantheae</taxon>
        <taxon>Ambrosia</taxon>
    </lineage>
</organism>
<evidence type="ECO:0000256" key="2">
    <source>
        <dbReference type="PROSITE-ProRule" id="PRU00332"/>
    </source>
</evidence>
<feature type="region of interest" description="Disordered" evidence="3">
    <location>
        <begin position="1"/>
        <end position="43"/>
    </location>
</feature>
<evidence type="ECO:0000313" key="6">
    <source>
        <dbReference type="Proteomes" id="UP001206925"/>
    </source>
</evidence>
<dbReference type="PANTHER" id="PTHR22792">
    <property type="entry name" value="LUPUS LA PROTEIN-RELATED"/>
    <property type="match status" value="1"/>
</dbReference>
<name>A0AAD5BQ62_AMBAR</name>
<feature type="region of interest" description="Disordered" evidence="3">
    <location>
        <begin position="175"/>
        <end position="229"/>
    </location>
</feature>
<dbReference type="SMART" id="SM00715">
    <property type="entry name" value="LA"/>
    <property type="match status" value="1"/>
</dbReference>
<comment type="caution">
    <text evidence="5">The sequence shown here is derived from an EMBL/GenBank/DDBJ whole genome shotgun (WGS) entry which is preliminary data.</text>
</comment>
<dbReference type="Gene3D" id="1.10.10.10">
    <property type="entry name" value="Winged helix-like DNA-binding domain superfamily/Winged helix DNA-binding domain"/>
    <property type="match status" value="1"/>
</dbReference>
<reference evidence="5" key="1">
    <citation type="submission" date="2022-06" db="EMBL/GenBank/DDBJ databases">
        <title>Uncovering the hologenomic basis of an extraordinary plant invasion.</title>
        <authorList>
            <person name="Bieker V.C."/>
            <person name="Martin M.D."/>
            <person name="Gilbert T."/>
            <person name="Hodgins K."/>
            <person name="Battlay P."/>
            <person name="Petersen B."/>
            <person name="Wilson J."/>
        </authorList>
    </citation>
    <scope>NUCLEOTIDE SEQUENCE</scope>
    <source>
        <strain evidence="5">AA19_3_7</strain>
        <tissue evidence="5">Leaf</tissue>
    </source>
</reference>
<dbReference type="PANTHER" id="PTHR22792:SF155">
    <property type="entry name" value="LA-RELATED PROTEIN 1C-LIKE"/>
    <property type="match status" value="1"/>
</dbReference>
<dbReference type="GO" id="GO:0003723">
    <property type="term" value="F:RNA binding"/>
    <property type="evidence" value="ECO:0007669"/>
    <property type="project" value="UniProtKB-UniRule"/>
</dbReference>
<evidence type="ECO:0000256" key="3">
    <source>
        <dbReference type="SAM" id="MobiDB-lite"/>
    </source>
</evidence>
<dbReference type="CDD" id="cd07323">
    <property type="entry name" value="LAM"/>
    <property type="match status" value="1"/>
</dbReference>
<keyword evidence="6" id="KW-1185">Reference proteome</keyword>
<evidence type="ECO:0000313" key="5">
    <source>
        <dbReference type="EMBL" id="KAI7727475.1"/>
    </source>
</evidence>
<feature type="compositionally biased region" description="Polar residues" evidence="3">
    <location>
        <begin position="1"/>
        <end position="12"/>
    </location>
</feature>
<protein>
    <recommendedName>
        <fullName evidence="4">HTH La-type RNA-binding domain-containing protein</fullName>
    </recommendedName>
</protein>
<dbReference type="InterPro" id="IPR036390">
    <property type="entry name" value="WH_DNA-bd_sf"/>
</dbReference>
<dbReference type="InterPro" id="IPR036388">
    <property type="entry name" value="WH-like_DNA-bd_sf"/>
</dbReference>
<dbReference type="SUPFAM" id="SSF46785">
    <property type="entry name" value="Winged helix' DNA-binding domain"/>
    <property type="match status" value="1"/>
</dbReference>
<keyword evidence="1 2" id="KW-0694">RNA-binding</keyword>
<feature type="domain" description="HTH La-type RNA-binding" evidence="4">
    <location>
        <begin position="303"/>
        <end position="392"/>
    </location>
</feature>
<dbReference type="Pfam" id="PF05383">
    <property type="entry name" value="La"/>
    <property type="match status" value="1"/>
</dbReference>
<sequence length="441" mass="47803">MTADSSTATVTFSGDDDVSAVTSATDRTTVTPPSPVENQPEGCNDCNGGDVLKSVWNIKPLDNGVVEGVGSTVMGADSWPALSESTRFGAKSASGSEAVSQAPVISQPPQKQVKPSSNSNNHHNPNNGRQRAMKRGGSVGVGGGASNRPTGPPTPPPLPPPFPVFDVYGNLVPAGTEFPRPGGPPFKSNNWSPRYDRTSNRNPARRNNFGPRPFGYGGRRDHNGPRGAGTRDVHMPHQMGPPPHVRGFVRPPFIPQPLRPYGAPMGYEMGASYVYVPAVGPELYRGGAPVFPHGASGSAMFISYWDSSLHDSILRQIEYYFSDENLVKDNFLRSHMDDEGWVSISLIAGFQRVQKLTNDVQMILSSLAYSNTVEVQGVKVRRRTDWRRWIHIPRETTGEEASLQKLTLEDEPANEKQVLANGDESMTAMTTRVPEVTLSSI</sequence>
<dbReference type="InterPro" id="IPR006630">
    <property type="entry name" value="La_HTH"/>
</dbReference>
<feature type="compositionally biased region" description="Polar residues" evidence="3">
    <location>
        <begin position="20"/>
        <end position="31"/>
    </location>
</feature>
<dbReference type="AlphaFoldDB" id="A0AAD5BQ62"/>
<feature type="compositionally biased region" description="Pro residues" evidence="3">
    <location>
        <begin position="150"/>
        <end position="162"/>
    </location>
</feature>